<keyword evidence="2" id="KW-1185">Reference proteome</keyword>
<sequence>MDNFVDSPWFMRVVAFLLAVLLYTSVNFNDFELKKKVDRSAQESTEIITDVPVQAYYDNENLFVSGVPKKVQVKIAGPKSIVQSTKQSKDFELFIDLTDLSIGEHVVQIKHKNFSDKLDVTIQPEKVNVTIEEKVSDYFIVDPEFNDNMLAEGYQVEDLSVDPRRVKITGSKEAINEIVYVKATLDVKEKVGKETTGTAKIRVLDNELNKLDVKVEPETVQVSISVKNPSKKIKLNVFPKGTPPKGVTITAIEPETDELTIYGKESILDEMEELMVPIDVSDVTKDTTIKVPIELGDGLNFASPQLVKVKVSVEGSPETKPADESKEE</sequence>
<evidence type="ECO:0000313" key="1">
    <source>
        <dbReference type="EMBL" id="WXB93325.1"/>
    </source>
</evidence>
<dbReference type="Gene3D" id="2.170.120.30">
    <property type="match status" value="1"/>
</dbReference>
<organism evidence="1 2">
    <name type="scientific">Bacillus kandeliae</name>
    <dbReference type="NCBI Taxonomy" id="3129297"/>
    <lineage>
        <taxon>Bacteria</taxon>
        <taxon>Bacillati</taxon>
        <taxon>Bacillota</taxon>
        <taxon>Bacilli</taxon>
        <taxon>Bacillales</taxon>
        <taxon>Bacillaceae</taxon>
        <taxon>Bacillus</taxon>
    </lineage>
</organism>
<reference evidence="1 2" key="1">
    <citation type="submission" date="2024-02" db="EMBL/GenBank/DDBJ databases">
        <title>Seven novel Bacillus-like species.</title>
        <authorList>
            <person name="Liu G."/>
        </authorList>
    </citation>
    <scope>NUCLEOTIDE SEQUENCE [LARGE SCALE GENOMIC DNA]</scope>
    <source>
        <strain evidence="1 2">FJAT-52991</strain>
    </source>
</reference>
<dbReference type="Proteomes" id="UP001387364">
    <property type="component" value="Chromosome"/>
</dbReference>
<dbReference type="InterPro" id="IPR012505">
    <property type="entry name" value="YbbR"/>
</dbReference>
<protein>
    <submittedName>
        <fullName evidence="1">CdaR family protein</fullName>
    </submittedName>
</protein>
<gene>
    <name evidence="1" type="ORF">WDJ61_01030</name>
</gene>
<dbReference type="EMBL" id="CP147404">
    <property type="protein sequence ID" value="WXB93325.1"/>
    <property type="molecule type" value="Genomic_DNA"/>
</dbReference>
<dbReference type="Pfam" id="PF07949">
    <property type="entry name" value="YbbR"/>
    <property type="match status" value="3"/>
</dbReference>
<dbReference type="InterPro" id="IPR053154">
    <property type="entry name" value="c-di-AMP_regulator"/>
</dbReference>
<name>A0ABZ2N6X1_9BACI</name>
<proteinExistence type="predicted"/>
<dbReference type="PANTHER" id="PTHR37804:SF1">
    <property type="entry name" value="CDAA REGULATORY PROTEIN CDAR"/>
    <property type="match status" value="1"/>
</dbReference>
<dbReference type="PANTHER" id="PTHR37804">
    <property type="entry name" value="CDAA REGULATORY PROTEIN CDAR"/>
    <property type="match status" value="1"/>
</dbReference>
<dbReference type="RefSeq" id="WP_338752651.1">
    <property type="nucleotide sequence ID" value="NZ_CP147404.1"/>
</dbReference>
<dbReference type="Gene3D" id="2.170.120.40">
    <property type="entry name" value="YbbR-like domain"/>
    <property type="match status" value="2"/>
</dbReference>
<accession>A0ABZ2N6X1</accession>
<evidence type="ECO:0000313" key="2">
    <source>
        <dbReference type="Proteomes" id="UP001387364"/>
    </source>
</evidence>